<evidence type="ECO:0000256" key="3">
    <source>
        <dbReference type="ARBA" id="ARBA00022741"/>
    </source>
</evidence>
<evidence type="ECO:0000313" key="9">
    <source>
        <dbReference type="EMBL" id="PIA53926.1"/>
    </source>
</evidence>
<keyword evidence="4" id="KW-0418">Kinase</keyword>
<feature type="domain" description="Protein kinase" evidence="8">
    <location>
        <begin position="76"/>
        <end position="403"/>
    </location>
</feature>
<evidence type="ECO:0000256" key="1">
    <source>
        <dbReference type="ARBA" id="ARBA00022527"/>
    </source>
</evidence>
<dbReference type="PANTHER" id="PTHR45646:SF7">
    <property type="entry name" value="SERINE_THREONINE-PROTEIN KINASE AFC2"/>
    <property type="match status" value="1"/>
</dbReference>
<sequence>MDSGNKLISGHEVFSDYEKKVLEHAKGPVFTVLAKEAKKKFYIKSKSENASSLCKNCQGKDGHLWFNVGDCLLSRYTIRRQLGKGCSAKVVECWDREKEEMVAIKIVRTKPAMCKTFADIEIMLLTHIARKEDYGAHFAQIKNWFYYRRHVCIVFEKLGPCLYSFSEKINFAPLSIDLVRELGRQLLERVAFMHNMRIIHTDLKFQNILLVSEEFGEMLAEKVLSQTPKAEAELFKSSAIKLIDFSAATFLEEDKERTYVVSPRRFRAPEVILGLGWKFPCDVWSVGCILVELCTGEILFNAKEDLEHLAMMERFLGQLPQHMLLKGAESHTERFVEKGVLNWPEGAKRTCTEGIEKIPRIQDVVMQQYGYSGSDFLNLLQGLLRYDPSDRLSAQAALCHSFFTG</sequence>
<protein>
    <recommendedName>
        <fullName evidence="8">Protein kinase domain-containing protein</fullName>
    </recommendedName>
</protein>
<evidence type="ECO:0000256" key="6">
    <source>
        <dbReference type="PROSITE-ProRule" id="PRU10141"/>
    </source>
</evidence>
<evidence type="ECO:0000259" key="8">
    <source>
        <dbReference type="PROSITE" id="PS50011"/>
    </source>
</evidence>
<dbReference type="InterPro" id="IPR011009">
    <property type="entry name" value="Kinase-like_dom_sf"/>
</dbReference>
<keyword evidence="10" id="KW-1185">Reference proteome</keyword>
<evidence type="ECO:0000256" key="5">
    <source>
        <dbReference type="ARBA" id="ARBA00022840"/>
    </source>
</evidence>
<organism evidence="9 10">
    <name type="scientific">Aquilegia coerulea</name>
    <name type="common">Rocky mountain columbine</name>
    <dbReference type="NCBI Taxonomy" id="218851"/>
    <lineage>
        <taxon>Eukaryota</taxon>
        <taxon>Viridiplantae</taxon>
        <taxon>Streptophyta</taxon>
        <taxon>Embryophyta</taxon>
        <taxon>Tracheophyta</taxon>
        <taxon>Spermatophyta</taxon>
        <taxon>Magnoliopsida</taxon>
        <taxon>Ranunculales</taxon>
        <taxon>Ranunculaceae</taxon>
        <taxon>Thalictroideae</taxon>
        <taxon>Aquilegia</taxon>
    </lineage>
</organism>
<gene>
    <name evidence="9" type="ORF">AQUCO_00900474v1</name>
</gene>
<dbReference type="InterPro" id="IPR051175">
    <property type="entry name" value="CLK_kinases"/>
</dbReference>
<dbReference type="AlphaFoldDB" id="A0A2G5EDV9"/>
<dbReference type="InterPro" id="IPR000719">
    <property type="entry name" value="Prot_kinase_dom"/>
</dbReference>
<dbReference type="SUPFAM" id="SSF56112">
    <property type="entry name" value="Protein kinase-like (PK-like)"/>
    <property type="match status" value="1"/>
</dbReference>
<dbReference type="Gene3D" id="3.30.200.20">
    <property type="entry name" value="Phosphorylase Kinase, domain 1"/>
    <property type="match status" value="1"/>
</dbReference>
<dbReference type="InParanoid" id="A0A2G5EDV9"/>
<keyword evidence="1 7" id="KW-0723">Serine/threonine-protein kinase</keyword>
<comment type="similarity">
    <text evidence="7">Belongs to the protein kinase superfamily.</text>
</comment>
<dbReference type="Gene3D" id="1.10.510.10">
    <property type="entry name" value="Transferase(Phosphotransferase) domain 1"/>
    <property type="match status" value="1"/>
</dbReference>
<dbReference type="OrthoDB" id="283111at2759"/>
<accession>A0A2G5EDV9</accession>
<dbReference type="PROSITE" id="PS00108">
    <property type="entry name" value="PROTEIN_KINASE_ST"/>
    <property type="match status" value="1"/>
</dbReference>
<dbReference type="Pfam" id="PF00069">
    <property type="entry name" value="Pkinase"/>
    <property type="match status" value="1"/>
</dbReference>
<dbReference type="GO" id="GO:0004674">
    <property type="term" value="F:protein serine/threonine kinase activity"/>
    <property type="evidence" value="ECO:0007669"/>
    <property type="project" value="UniProtKB-KW"/>
</dbReference>
<dbReference type="InterPro" id="IPR008271">
    <property type="entry name" value="Ser/Thr_kinase_AS"/>
</dbReference>
<evidence type="ECO:0000313" key="10">
    <source>
        <dbReference type="Proteomes" id="UP000230069"/>
    </source>
</evidence>
<dbReference type="PROSITE" id="PS00107">
    <property type="entry name" value="PROTEIN_KINASE_ATP"/>
    <property type="match status" value="1"/>
</dbReference>
<proteinExistence type="inferred from homology"/>
<dbReference type="PROSITE" id="PS50011">
    <property type="entry name" value="PROTEIN_KINASE_DOM"/>
    <property type="match status" value="1"/>
</dbReference>
<evidence type="ECO:0000256" key="4">
    <source>
        <dbReference type="ARBA" id="ARBA00022777"/>
    </source>
</evidence>
<keyword evidence="5 6" id="KW-0067">ATP-binding</keyword>
<dbReference type="GO" id="GO:0005524">
    <property type="term" value="F:ATP binding"/>
    <property type="evidence" value="ECO:0007669"/>
    <property type="project" value="UniProtKB-UniRule"/>
</dbReference>
<dbReference type="EMBL" id="KZ305026">
    <property type="protein sequence ID" value="PIA53926.1"/>
    <property type="molecule type" value="Genomic_DNA"/>
</dbReference>
<keyword evidence="2" id="KW-0808">Transferase</keyword>
<dbReference type="STRING" id="218851.A0A2G5EDV9"/>
<dbReference type="PANTHER" id="PTHR45646">
    <property type="entry name" value="SERINE/THREONINE-PROTEIN KINASE DOA-RELATED"/>
    <property type="match status" value="1"/>
</dbReference>
<dbReference type="Proteomes" id="UP000230069">
    <property type="component" value="Unassembled WGS sequence"/>
</dbReference>
<evidence type="ECO:0000256" key="2">
    <source>
        <dbReference type="ARBA" id="ARBA00022679"/>
    </source>
</evidence>
<name>A0A2G5EDV9_AQUCA</name>
<evidence type="ECO:0000256" key="7">
    <source>
        <dbReference type="RuleBase" id="RU000304"/>
    </source>
</evidence>
<feature type="binding site" evidence="6">
    <location>
        <position position="105"/>
    </location>
    <ligand>
        <name>ATP</name>
        <dbReference type="ChEBI" id="CHEBI:30616"/>
    </ligand>
</feature>
<dbReference type="InterPro" id="IPR017441">
    <property type="entry name" value="Protein_kinase_ATP_BS"/>
</dbReference>
<dbReference type="GO" id="GO:0005634">
    <property type="term" value="C:nucleus"/>
    <property type="evidence" value="ECO:0007669"/>
    <property type="project" value="TreeGrafter"/>
</dbReference>
<reference evidence="9 10" key="1">
    <citation type="submission" date="2017-09" db="EMBL/GenBank/DDBJ databases">
        <title>WGS assembly of Aquilegia coerulea Goldsmith.</title>
        <authorList>
            <person name="Hodges S."/>
            <person name="Kramer E."/>
            <person name="Nordborg M."/>
            <person name="Tomkins J."/>
            <person name="Borevitz J."/>
            <person name="Derieg N."/>
            <person name="Yan J."/>
            <person name="Mihaltcheva S."/>
            <person name="Hayes R.D."/>
            <person name="Rokhsar D."/>
        </authorList>
    </citation>
    <scope>NUCLEOTIDE SEQUENCE [LARGE SCALE GENOMIC DNA]</scope>
    <source>
        <strain evidence="10">cv. Goldsmith</strain>
    </source>
</reference>
<dbReference type="SMART" id="SM00220">
    <property type="entry name" value="S_TKc"/>
    <property type="match status" value="1"/>
</dbReference>
<keyword evidence="3 6" id="KW-0547">Nucleotide-binding</keyword>